<sequence length="94" mass="11350">MLSRTKKFLRANNIFYDKEHVNPLMVPDRIYVLNFGLEEDALNNRFIVEYAYTWTGRIKINKITIRLHNHVGPHEFRNESELLHYLKKHTKPNK</sequence>
<proteinExistence type="predicted"/>
<accession>A0A2C8EN49</accession>
<evidence type="ECO:0000313" key="2">
    <source>
        <dbReference type="Proteomes" id="UP000321659"/>
    </source>
</evidence>
<dbReference type="Proteomes" id="UP000321659">
    <property type="component" value="Unassembled WGS sequence"/>
</dbReference>
<protein>
    <submittedName>
        <fullName evidence="1">Uncharacterized protein</fullName>
    </submittedName>
</protein>
<comment type="caution">
    <text evidence="1">The sequence shown here is derived from an EMBL/GenBank/DDBJ whole genome shotgun (WGS) entry which is preliminary data.</text>
</comment>
<dbReference type="EMBL" id="SRRQ01000002">
    <property type="protein sequence ID" value="TWW11594.1"/>
    <property type="molecule type" value="Genomic_DNA"/>
</dbReference>
<name>A0A2C8EN49_9LACO</name>
<gene>
    <name evidence="1" type="ORF">LABALGLTS371_03640</name>
</gene>
<organism evidence="1 2">
    <name type="scientific">Dellaglioa algida</name>
    <dbReference type="NCBI Taxonomy" id="105612"/>
    <lineage>
        <taxon>Bacteria</taxon>
        <taxon>Bacillati</taxon>
        <taxon>Bacillota</taxon>
        <taxon>Bacilli</taxon>
        <taxon>Lactobacillales</taxon>
        <taxon>Lactobacillaceae</taxon>
        <taxon>Dellaglioa</taxon>
    </lineage>
</organism>
<evidence type="ECO:0000313" key="1">
    <source>
        <dbReference type="EMBL" id="TWW11594.1"/>
    </source>
</evidence>
<dbReference type="GeneID" id="83549105"/>
<reference evidence="1 2" key="1">
    <citation type="submission" date="2019-04" db="EMBL/GenBank/DDBJ databases">
        <title>In vitro growth and metabolic characteristics of meat-borne Lactobacillus algidus strains.</title>
        <authorList>
            <person name="Sade E."/>
            <person name="Per J."/>
            <person name="Tytti H."/>
            <person name="Johanna B.K."/>
        </authorList>
    </citation>
    <scope>NUCLEOTIDE SEQUENCE [LARGE SCALE GENOMIC DNA]</scope>
    <source>
        <strain evidence="1 2">LTS37-1</strain>
    </source>
</reference>
<dbReference type="RefSeq" id="WP_057973787.1">
    <property type="nucleotide sequence ID" value="NZ_CBCRTS010000007.1"/>
</dbReference>
<dbReference type="AlphaFoldDB" id="A0A2C8EN49"/>